<dbReference type="InterPro" id="IPR036047">
    <property type="entry name" value="F-box-like_dom_sf"/>
</dbReference>
<dbReference type="EMBL" id="OX465086">
    <property type="protein sequence ID" value="CAI9263513.1"/>
    <property type="molecule type" value="Genomic_DNA"/>
</dbReference>
<proteinExistence type="predicted"/>
<dbReference type="SUPFAM" id="SSF81383">
    <property type="entry name" value="F-box domain"/>
    <property type="match status" value="1"/>
</dbReference>
<dbReference type="PANTHER" id="PTHR32278:SF15">
    <property type="entry name" value="F-BOX PROTEIN PP2-B13-RELATED"/>
    <property type="match status" value="1"/>
</dbReference>
<gene>
    <name evidence="1" type="ORF">LSALG_LOCUS4200</name>
</gene>
<dbReference type="PANTHER" id="PTHR32278">
    <property type="entry name" value="F-BOX DOMAIN-CONTAINING PROTEIN"/>
    <property type="match status" value="1"/>
</dbReference>
<evidence type="ECO:0000313" key="2">
    <source>
        <dbReference type="Proteomes" id="UP001177003"/>
    </source>
</evidence>
<evidence type="ECO:0000313" key="1">
    <source>
        <dbReference type="EMBL" id="CAI9263513.1"/>
    </source>
</evidence>
<evidence type="ECO:0008006" key="3">
    <source>
        <dbReference type="Google" id="ProtNLM"/>
    </source>
</evidence>
<keyword evidence="2" id="KW-1185">Reference proteome</keyword>
<protein>
    <recommendedName>
        <fullName evidence="3">F-box domain-containing protein</fullName>
    </recommendedName>
</protein>
<dbReference type="InterPro" id="IPR025886">
    <property type="entry name" value="PP2-like"/>
</dbReference>
<sequence length="283" mass="31851">MATRLNMLPEDCVSTIVSLTSAADACRLMLASSSLQSAAESDMVWSRFLPFDHSAILSRTHSQINFSSKKELYFKLCDSVLIDGGIRSFSLNKISGKKCFVLSARALSISFSNEPNHWTWTTRSSSRFSEVIELKSISNIEIEGRINTQDLSPNTTYGAYLIIHVSDRAFGLDSIASEISVSKDECLVSNTAYLCPLDERKKQFESLLFLNRRRMMEKLVVEGEGRRPNKREDGWMEIELGEFFVGEKSEEVKMNLMEVKGHQLKGGLIIEGIEVRPKSCLDL</sequence>
<dbReference type="Pfam" id="PF14299">
    <property type="entry name" value="PP2"/>
    <property type="match status" value="1"/>
</dbReference>
<organism evidence="1 2">
    <name type="scientific">Lactuca saligna</name>
    <name type="common">Willowleaf lettuce</name>
    <dbReference type="NCBI Taxonomy" id="75948"/>
    <lineage>
        <taxon>Eukaryota</taxon>
        <taxon>Viridiplantae</taxon>
        <taxon>Streptophyta</taxon>
        <taxon>Embryophyta</taxon>
        <taxon>Tracheophyta</taxon>
        <taxon>Spermatophyta</taxon>
        <taxon>Magnoliopsida</taxon>
        <taxon>eudicotyledons</taxon>
        <taxon>Gunneridae</taxon>
        <taxon>Pentapetalae</taxon>
        <taxon>asterids</taxon>
        <taxon>campanulids</taxon>
        <taxon>Asterales</taxon>
        <taxon>Asteraceae</taxon>
        <taxon>Cichorioideae</taxon>
        <taxon>Cichorieae</taxon>
        <taxon>Lactucinae</taxon>
        <taxon>Lactuca</taxon>
    </lineage>
</organism>
<accession>A0AA35V7E8</accession>
<reference evidence="1" key="1">
    <citation type="submission" date="2023-04" db="EMBL/GenBank/DDBJ databases">
        <authorList>
            <person name="Vijverberg K."/>
            <person name="Xiong W."/>
            <person name="Schranz E."/>
        </authorList>
    </citation>
    <scope>NUCLEOTIDE SEQUENCE</scope>
</reference>
<dbReference type="Proteomes" id="UP001177003">
    <property type="component" value="Chromosome 0"/>
</dbReference>
<dbReference type="CDD" id="cd22162">
    <property type="entry name" value="F-box_AtSKIP3-like"/>
    <property type="match status" value="1"/>
</dbReference>
<dbReference type="AlphaFoldDB" id="A0AA35V7E8"/>
<name>A0AA35V7E8_LACSI</name>